<accession>A0A397JCR1</accession>
<comment type="caution">
    <text evidence="2">The sequence shown here is derived from an EMBL/GenBank/DDBJ whole genome shotgun (WGS) entry which is preliminary data.</text>
</comment>
<name>A0A397JCR1_9GLOM</name>
<reference evidence="2 3" key="1">
    <citation type="submission" date="2018-08" db="EMBL/GenBank/DDBJ databases">
        <title>Genome and evolution of the arbuscular mycorrhizal fungus Diversispora epigaea (formerly Glomus versiforme) and its bacterial endosymbionts.</title>
        <authorList>
            <person name="Sun X."/>
            <person name="Fei Z."/>
            <person name="Harrison M."/>
        </authorList>
    </citation>
    <scope>NUCLEOTIDE SEQUENCE [LARGE SCALE GENOMIC DNA]</scope>
    <source>
        <strain evidence="2 3">IT104</strain>
    </source>
</reference>
<gene>
    <name evidence="2" type="ORF">Glove_54g116</name>
</gene>
<feature type="region of interest" description="Disordered" evidence="1">
    <location>
        <begin position="362"/>
        <end position="386"/>
    </location>
</feature>
<dbReference type="OrthoDB" id="2348750at2759"/>
<keyword evidence="3" id="KW-1185">Reference proteome</keyword>
<dbReference type="Proteomes" id="UP000266861">
    <property type="component" value="Unassembled WGS sequence"/>
</dbReference>
<dbReference type="STRING" id="1348612.A0A397JCR1"/>
<evidence type="ECO:0000313" key="2">
    <source>
        <dbReference type="EMBL" id="RHZ86139.1"/>
    </source>
</evidence>
<evidence type="ECO:0000256" key="1">
    <source>
        <dbReference type="SAM" id="MobiDB-lite"/>
    </source>
</evidence>
<dbReference type="PANTHER" id="PTHR47718:SF7">
    <property type="entry name" value="PROTEIN FAR1-RELATED SEQUENCE"/>
    <property type="match status" value="1"/>
</dbReference>
<sequence length="386" mass="44166">MVEPLVFVTDADPAADAAIGQIYISTYQIHCIFHISENLPKNLKSKLELFYKRWSNLTEKYSNAKDYLMRALYPNRQAWARTFTSKIFMAGIQTTSRVESLNNIIKRELKANIGNDLFPKIDKVMSKYLTPHILSAEHLEMAQCLYFTTSKVEYDINEDLSVSVTDGFIEDLYDARQILLKSIIAEVGEKSLREIWKISDIRPENKKYVHFIVVVDPISYLCSCMSNISRGVVCHYYFRVMMISAVAGFQIQMVPSRWYVDDQKDGNVVAETCCFVNQETIQNFSGMTLIPNPSTVPITVNAVLRCAAKKKVKYGEVWGLARQAAQFAIERDSCGEMVEWLRQFIDRHKQMMSIPAGSVRNQDYPEIQVDDSNKENEPEIGNPLVT</sequence>
<protein>
    <recommendedName>
        <fullName evidence="4">SWIM-type domain-containing protein</fullName>
    </recommendedName>
</protein>
<evidence type="ECO:0000313" key="3">
    <source>
        <dbReference type="Proteomes" id="UP000266861"/>
    </source>
</evidence>
<dbReference type="PANTHER" id="PTHR47718">
    <property type="entry name" value="OS01G0519700 PROTEIN"/>
    <property type="match status" value="1"/>
</dbReference>
<organism evidence="2 3">
    <name type="scientific">Diversispora epigaea</name>
    <dbReference type="NCBI Taxonomy" id="1348612"/>
    <lineage>
        <taxon>Eukaryota</taxon>
        <taxon>Fungi</taxon>
        <taxon>Fungi incertae sedis</taxon>
        <taxon>Mucoromycota</taxon>
        <taxon>Glomeromycotina</taxon>
        <taxon>Glomeromycetes</taxon>
        <taxon>Diversisporales</taxon>
        <taxon>Diversisporaceae</taxon>
        <taxon>Diversispora</taxon>
    </lineage>
</organism>
<dbReference type="EMBL" id="PQFF01000051">
    <property type="protein sequence ID" value="RHZ86139.1"/>
    <property type="molecule type" value="Genomic_DNA"/>
</dbReference>
<proteinExistence type="predicted"/>
<dbReference type="AlphaFoldDB" id="A0A397JCR1"/>
<evidence type="ECO:0008006" key="4">
    <source>
        <dbReference type="Google" id="ProtNLM"/>
    </source>
</evidence>